<dbReference type="AlphaFoldDB" id="A0A848ITR5"/>
<dbReference type="Pfam" id="PF04972">
    <property type="entry name" value="BON"/>
    <property type="match status" value="1"/>
</dbReference>
<evidence type="ECO:0000313" key="4">
    <source>
        <dbReference type="Proteomes" id="UP000544134"/>
    </source>
</evidence>
<dbReference type="PROSITE" id="PS50914">
    <property type="entry name" value="BON"/>
    <property type="match status" value="1"/>
</dbReference>
<keyword evidence="1" id="KW-0732">Signal</keyword>
<sequence>MRVLAVTGILFAAIVVTPAYAQPAGTTASAPAAQSVTGAAASASKASKAMDRALAKRVRRALAKTSGMVLTNISVRARDGAVTLVGSVPSAALVGQAAQVAGSVDGVSSVTNRLSVRIDPRSFNGR</sequence>
<dbReference type="Proteomes" id="UP000544134">
    <property type="component" value="Unassembled WGS sequence"/>
</dbReference>
<evidence type="ECO:0000259" key="2">
    <source>
        <dbReference type="PROSITE" id="PS50914"/>
    </source>
</evidence>
<accession>A0A848ITR5</accession>
<proteinExistence type="predicted"/>
<comment type="caution">
    <text evidence="3">The sequence shown here is derived from an EMBL/GenBank/DDBJ whole genome shotgun (WGS) entry which is preliminary data.</text>
</comment>
<dbReference type="PANTHER" id="PTHR34606">
    <property type="entry name" value="BON DOMAIN-CONTAINING PROTEIN"/>
    <property type="match status" value="1"/>
</dbReference>
<dbReference type="InterPro" id="IPR007055">
    <property type="entry name" value="BON_dom"/>
</dbReference>
<dbReference type="PANTHER" id="PTHR34606:SF15">
    <property type="entry name" value="BON DOMAIN-CONTAINING PROTEIN"/>
    <property type="match status" value="1"/>
</dbReference>
<keyword evidence="4" id="KW-1185">Reference proteome</keyword>
<reference evidence="3 4" key="1">
    <citation type="submission" date="2020-04" db="EMBL/GenBank/DDBJ databases">
        <title>Paraburkholderia sp. RP-4-7 isolated from soil.</title>
        <authorList>
            <person name="Dahal R.H."/>
        </authorList>
    </citation>
    <scope>NUCLEOTIDE SEQUENCE [LARGE SCALE GENOMIC DNA]</scope>
    <source>
        <strain evidence="3 4">RP-4-7</strain>
    </source>
</reference>
<dbReference type="EMBL" id="JABBGJ010000111">
    <property type="protein sequence ID" value="NMM04590.1"/>
    <property type="molecule type" value="Genomic_DNA"/>
</dbReference>
<dbReference type="Gene3D" id="3.30.1340.30">
    <property type="match status" value="1"/>
</dbReference>
<dbReference type="InterPro" id="IPR051686">
    <property type="entry name" value="Lipoprotein_DolP"/>
</dbReference>
<gene>
    <name evidence="3" type="ORF">HHL24_43030</name>
</gene>
<feature type="domain" description="BON" evidence="2">
    <location>
        <begin position="50"/>
        <end position="118"/>
    </location>
</feature>
<evidence type="ECO:0000256" key="1">
    <source>
        <dbReference type="SAM" id="SignalP"/>
    </source>
</evidence>
<name>A0A848ITR5_9BURK</name>
<feature type="signal peptide" evidence="1">
    <location>
        <begin position="1"/>
        <end position="21"/>
    </location>
</feature>
<evidence type="ECO:0000313" key="3">
    <source>
        <dbReference type="EMBL" id="NMM04590.1"/>
    </source>
</evidence>
<organism evidence="3 4">
    <name type="scientific">Paraburkholderia polaris</name>
    <dbReference type="NCBI Taxonomy" id="2728848"/>
    <lineage>
        <taxon>Bacteria</taxon>
        <taxon>Pseudomonadati</taxon>
        <taxon>Pseudomonadota</taxon>
        <taxon>Betaproteobacteria</taxon>
        <taxon>Burkholderiales</taxon>
        <taxon>Burkholderiaceae</taxon>
        <taxon>Paraburkholderia</taxon>
    </lineage>
</organism>
<feature type="chain" id="PRO_5032842037" evidence="1">
    <location>
        <begin position="22"/>
        <end position="126"/>
    </location>
</feature>
<protein>
    <submittedName>
        <fullName evidence="3">BON domain-containing protein</fullName>
    </submittedName>
</protein>